<evidence type="ECO:0000313" key="2">
    <source>
        <dbReference type="WBParaSite" id="Hba_16657"/>
    </source>
</evidence>
<organism evidence="1 2">
    <name type="scientific">Heterorhabditis bacteriophora</name>
    <name type="common">Entomopathogenic nematode worm</name>
    <dbReference type="NCBI Taxonomy" id="37862"/>
    <lineage>
        <taxon>Eukaryota</taxon>
        <taxon>Metazoa</taxon>
        <taxon>Ecdysozoa</taxon>
        <taxon>Nematoda</taxon>
        <taxon>Chromadorea</taxon>
        <taxon>Rhabditida</taxon>
        <taxon>Rhabditina</taxon>
        <taxon>Rhabditomorpha</taxon>
        <taxon>Strongyloidea</taxon>
        <taxon>Heterorhabditidae</taxon>
        <taxon>Heterorhabditis</taxon>
    </lineage>
</organism>
<protein>
    <submittedName>
        <fullName evidence="2">HTH_Tnp_Tc3_1 domain-containing protein</fullName>
    </submittedName>
</protein>
<dbReference type="AlphaFoldDB" id="A0A1I7XH67"/>
<accession>A0A1I7XH67</accession>
<sequence>MKYPITYCARKDSLLRGRHPLTAIRLEKEIGNEIRQLAARSTIGRKTNRNIRNLRSRLKRSKYDNE</sequence>
<reference evidence="2" key="1">
    <citation type="submission" date="2016-11" db="UniProtKB">
        <authorList>
            <consortium name="WormBaseParasite"/>
        </authorList>
    </citation>
    <scope>IDENTIFICATION</scope>
</reference>
<proteinExistence type="predicted"/>
<dbReference type="WBParaSite" id="Hba_16657">
    <property type="protein sequence ID" value="Hba_16657"/>
    <property type="gene ID" value="Hba_16657"/>
</dbReference>
<name>A0A1I7XH67_HETBA</name>
<evidence type="ECO:0000313" key="1">
    <source>
        <dbReference type="Proteomes" id="UP000095283"/>
    </source>
</evidence>
<dbReference type="Proteomes" id="UP000095283">
    <property type="component" value="Unplaced"/>
</dbReference>
<keyword evidence="1" id="KW-1185">Reference proteome</keyword>